<dbReference type="SUPFAM" id="SSF57701">
    <property type="entry name" value="Zn2/Cys6 DNA-binding domain"/>
    <property type="match status" value="1"/>
</dbReference>
<dbReference type="InterPro" id="IPR036864">
    <property type="entry name" value="Zn2-C6_fun-type_DNA-bd_sf"/>
</dbReference>
<keyword evidence="1" id="KW-0479">Metal-binding</keyword>
<dbReference type="GO" id="GO:0008270">
    <property type="term" value="F:zinc ion binding"/>
    <property type="evidence" value="ECO:0007669"/>
    <property type="project" value="InterPro"/>
</dbReference>
<feature type="domain" description="Zn(2)-C6 fungal-type" evidence="7">
    <location>
        <begin position="11"/>
        <end position="47"/>
    </location>
</feature>
<dbReference type="Pfam" id="PF00172">
    <property type="entry name" value="Zn_clus"/>
    <property type="match status" value="1"/>
</dbReference>
<accession>A0A397HNK5</accession>
<evidence type="ECO:0000256" key="2">
    <source>
        <dbReference type="ARBA" id="ARBA00023015"/>
    </source>
</evidence>
<dbReference type="CDD" id="cd12148">
    <property type="entry name" value="fungal_TF_MHR"/>
    <property type="match status" value="1"/>
</dbReference>
<sequence length="641" mass="73042">MPLKRGLERVSCDFCHRRKVKCDRLLRARQGMTACSQCALRDIQCHVDDSDDVRIRRRRQTAARGGIVNGQRGTGDLQPALSHPSPGVRGDSASRVASESQERDTGNDNAALSNISFDMFADSPFALSFDNMLFLDQIFMGNCGPVEDNNQRSQDSANPTSTSEMTQTDSQEQDGKDLVFSSEELGTYCWMGVSVDSAFCTAALRSYFDYAAPYLPILLADAFWEDYHANRCSELLLYAVACRGMPFIEAPDKWNLQQLLAATFRERYLSARSNTCDNETIRLDDLEALALMIDFEYDDSRSPPLLSNLGRLFLTHDALVLMTMNYRILDHDSANSTLPTKLARASERRVLLYWHMYGLDAFHCLDKKQMSRIPNNDIGTSENLSLHETKDYFDALLALAVIARQLTQTLCSPFSKREGVILNDIHNLYEQLDYWRDSCCPRHLRRYTDSAGRPNSIEINEPNPSRTGKYTHLYRGVLWALELHCRLMIEDCVSEFGIQDKTSLEAEVLARRVEYESLRALNEMVNVCQWMKQHETHHEDLARHSLIDLAPNILRNICAGMCYWSCQRGIDLCDSGPPRLLQSRHANDREEVLKRKVLNYVEIAQVLRDAAATATSHRDTAHVLERIDKQRELLDSRLNLL</sequence>
<reference evidence="8 9" key="1">
    <citation type="submission" date="2018-08" db="EMBL/GenBank/DDBJ databases">
        <title>Draft genome sequences of two Aspergillus turcosus clinical strains isolated from bronchoalveolar lavage fluid: one azole-susceptible and the other azole-resistant.</title>
        <authorList>
            <person name="Parent-Michaud M."/>
            <person name="Dufresne P.J."/>
            <person name="Fournier E."/>
            <person name="Martineau C."/>
            <person name="Moreira S."/>
            <person name="Perkins V."/>
            <person name="De Repentigny L."/>
            <person name="Dufresne S.F."/>
        </authorList>
    </citation>
    <scope>NUCLEOTIDE SEQUENCE [LARGE SCALE GENOMIC DNA]</scope>
    <source>
        <strain evidence="8">HMR AF 1038</strain>
    </source>
</reference>
<evidence type="ECO:0000256" key="4">
    <source>
        <dbReference type="ARBA" id="ARBA00023163"/>
    </source>
</evidence>
<keyword evidence="9" id="KW-1185">Reference proteome</keyword>
<evidence type="ECO:0000256" key="1">
    <source>
        <dbReference type="ARBA" id="ARBA00022723"/>
    </source>
</evidence>
<feature type="compositionally biased region" description="Polar residues" evidence="6">
    <location>
        <begin position="151"/>
        <end position="170"/>
    </location>
</feature>
<name>A0A397HNK5_9EURO</name>
<dbReference type="PROSITE" id="PS00463">
    <property type="entry name" value="ZN2_CY6_FUNGAL_1"/>
    <property type="match status" value="1"/>
</dbReference>
<gene>
    <name evidence="8" type="ORF">CFD26_106992</name>
</gene>
<feature type="region of interest" description="Disordered" evidence="6">
    <location>
        <begin position="145"/>
        <end position="175"/>
    </location>
</feature>
<dbReference type="GO" id="GO:0006351">
    <property type="term" value="P:DNA-templated transcription"/>
    <property type="evidence" value="ECO:0007669"/>
    <property type="project" value="InterPro"/>
</dbReference>
<keyword evidence="3" id="KW-0238">DNA-binding</keyword>
<comment type="caution">
    <text evidence="8">The sequence shown here is derived from an EMBL/GenBank/DDBJ whole genome shotgun (WGS) entry which is preliminary data.</text>
</comment>
<evidence type="ECO:0000256" key="6">
    <source>
        <dbReference type="SAM" id="MobiDB-lite"/>
    </source>
</evidence>
<dbReference type="InterPro" id="IPR050987">
    <property type="entry name" value="AtrR-like"/>
</dbReference>
<dbReference type="PROSITE" id="PS50048">
    <property type="entry name" value="ZN2_CY6_FUNGAL_2"/>
    <property type="match status" value="1"/>
</dbReference>
<protein>
    <recommendedName>
        <fullName evidence="7">Zn(2)-C6 fungal-type domain-containing protein</fullName>
    </recommendedName>
</protein>
<dbReference type="Proteomes" id="UP000215289">
    <property type="component" value="Unassembled WGS sequence"/>
</dbReference>
<evidence type="ECO:0000259" key="7">
    <source>
        <dbReference type="PROSITE" id="PS50048"/>
    </source>
</evidence>
<dbReference type="SMART" id="SM00066">
    <property type="entry name" value="GAL4"/>
    <property type="match status" value="1"/>
</dbReference>
<proteinExistence type="predicted"/>
<dbReference type="GO" id="GO:0000981">
    <property type="term" value="F:DNA-binding transcription factor activity, RNA polymerase II-specific"/>
    <property type="evidence" value="ECO:0007669"/>
    <property type="project" value="InterPro"/>
</dbReference>
<keyword evidence="2" id="KW-0805">Transcription regulation</keyword>
<keyword evidence="4" id="KW-0804">Transcription</keyword>
<feature type="region of interest" description="Disordered" evidence="6">
    <location>
        <begin position="60"/>
        <end position="109"/>
    </location>
</feature>
<organism evidence="8 9">
    <name type="scientific">Aspergillus turcosus</name>
    <dbReference type="NCBI Taxonomy" id="1245748"/>
    <lineage>
        <taxon>Eukaryota</taxon>
        <taxon>Fungi</taxon>
        <taxon>Dikarya</taxon>
        <taxon>Ascomycota</taxon>
        <taxon>Pezizomycotina</taxon>
        <taxon>Eurotiomycetes</taxon>
        <taxon>Eurotiomycetidae</taxon>
        <taxon>Eurotiales</taxon>
        <taxon>Aspergillaceae</taxon>
        <taxon>Aspergillus</taxon>
        <taxon>Aspergillus subgen. Fumigati</taxon>
    </lineage>
</organism>
<dbReference type="PANTHER" id="PTHR46910">
    <property type="entry name" value="TRANSCRIPTION FACTOR PDR1"/>
    <property type="match status" value="1"/>
</dbReference>
<dbReference type="Gene3D" id="4.10.240.10">
    <property type="entry name" value="Zn(2)-C6 fungal-type DNA-binding domain"/>
    <property type="match status" value="1"/>
</dbReference>
<dbReference type="GO" id="GO:0003677">
    <property type="term" value="F:DNA binding"/>
    <property type="evidence" value="ECO:0007669"/>
    <property type="project" value="UniProtKB-KW"/>
</dbReference>
<dbReference type="InterPro" id="IPR007219">
    <property type="entry name" value="XnlR_reg_dom"/>
</dbReference>
<evidence type="ECO:0000313" key="8">
    <source>
        <dbReference type="EMBL" id="RLL99131.1"/>
    </source>
</evidence>
<dbReference type="Pfam" id="PF04082">
    <property type="entry name" value="Fungal_trans"/>
    <property type="match status" value="1"/>
</dbReference>
<evidence type="ECO:0000256" key="5">
    <source>
        <dbReference type="ARBA" id="ARBA00023242"/>
    </source>
</evidence>
<dbReference type="InterPro" id="IPR001138">
    <property type="entry name" value="Zn2Cys6_DnaBD"/>
</dbReference>
<dbReference type="AlphaFoldDB" id="A0A397HNK5"/>
<dbReference type="PANTHER" id="PTHR46910:SF1">
    <property type="entry name" value="MISCELLANEOUS ZN(II)2CYS6 TRANSCRIPTION FACTOR (EUROFUNG)-RELATED"/>
    <property type="match status" value="1"/>
</dbReference>
<dbReference type="OrthoDB" id="4764644at2759"/>
<keyword evidence="5" id="KW-0539">Nucleus</keyword>
<dbReference type="EMBL" id="NIDN02000038">
    <property type="protein sequence ID" value="RLL99131.1"/>
    <property type="molecule type" value="Genomic_DNA"/>
</dbReference>
<dbReference type="CDD" id="cd00067">
    <property type="entry name" value="GAL4"/>
    <property type="match status" value="1"/>
</dbReference>
<evidence type="ECO:0000256" key="3">
    <source>
        <dbReference type="ARBA" id="ARBA00023125"/>
    </source>
</evidence>
<dbReference type="STRING" id="1245748.A0A397HNK5"/>
<evidence type="ECO:0000313" key="9">
    <source>
        <dbReference type="Proteomes" id="UP000215289"/>
    </source>
</evidence>